<keyword evidence="8" id="KW-1185">Reference proteome</keyword>
<evidence type="ECO:0000256" key="4">
    <source>
        <dbReference type="ARBA" id="ARBA00036217"/>
    </source>
</evidence>
<comment type="caution">
    <text evidence="7">The sequence shown here is derived from an EMBL/GenBank/DDBJ whole genome shotgun (WGS) entry which is preliminary data.</text>
</comment>
<dbReference type="Gene3D" id="3.20.20.80">
    <property type="entry name" value="Glycosidases"/>
    <property type="match status" value="1"/>
</dbReference>
<dbReference type="Pfam" id="PF00128">
    <property type="entry name" value="Alpha-amylase"/>
    <property type="match status" value="1"/>
</dbReference>
<dbReference type="PANTHER" id="PTHR10357:SF184">
    <property type="entry name" value="OLIGO-1,6-GLUCOSIDASE 1"/>
    <property type="match status" value="1"/>
</dbReference>
<dbReference type="Pfam" id="PF23915">
    <property type="entry name" value="SusG_C"/>
    <property type="match status" value="1"/>
</dbReference>
<dbReference type="Gene3D" id="3.90.400.10">
    <property type="entry name" value="Oligo-1,6-glucosidase, Domain 2"/>
    <property type="match status" value="1"/>
</dbReference>
<dbReference type="InterPro" id="IPR056300">
    <property type="entry name" value="SusG-like_C"/>
</dbReference>
<dbReference type="Gene3D" id="2.60.40.1180">
    <property type="entry name" value="Golgi alpha-mannosidase II"/>
    <property type="match status" value="1"/>
</dbReference>
<dbReference type="EMBL" id="JXAK01000001">
    <property type="protein sequence ID" value="KIL42499.1"/>
    <property type="molecule type" value="Genomic_DNA"/>
</dbReference>
<evidence type="ECO:0000313" key="7">
    <source>
        <dbReference type="EMBL" id="KIL42499.1"/>
    </source>
</evidence>
<dbReference type="EC" id="3.2.1.10" evidence="5"/>
<evidence type="ECO:0000256" key="2">
    <source>
        <dbReference type="ARBA" id="ARBA00022801"/>
    </source>
</evidence>
<dbReference type="InterPro" id="IPR006047">
    <property type="entry name" value="GH13_cat_dom"/>
</dbReference>
<evidence type="ECO:0000256" key="3">
    <source>
        <dbReference type="ARBA" id="ARBA00023295"/>
    </source>
</evidence>
<dbReference type="InterPro" id="IPR045857">
    <property type="entry name" value="O16G_dom_2"/>
</dbReference>
<keyword evidence="2" id="KW-0378">Hydrolase</keyword>
<feature type="domain" description="Glycosyl hydrolase family 13 catalytic" evidence="6">
    <location>
        <begin position="13"/>
        <end position="419"/>
    </location>
</feature>
<dbReference type="SUPFAM" id="SSF51445">
    <property type="entry name" value="(Trans)glycosidases"/>
    <property type="match status" value="1"/>
</dbReference>
<gene>
    <name evidence="7" type="ORF">SD70_01000</name>
</gene>
<name>A0ABR5ANC4_9BACL</name>
<dbReference type="SMART" id="SM00642">
    <property type="entry name" value="Aamy"/>
    <property type="match status" value="1"/>
</dbReference>
<dbReference type="InterPro" id="IPR013780">
    <property type="entry name" value="Glyco_hydro_b"/>
</dbReference>
<evidence type="ECO:0000256" key="5">
    <source>
        <dbReference type="ARBA" id="ARBA00038939"/>
    </source>
</evidence>
<dbReference type="PANTHER" id="PTHR10357">
    <property type="entry name" value="ALPHA-AMYLASE FAMILY MEMBER"/>
    <property type="match status" value="1"/>
</dbReference>
<dbReference type="Proteomes" id="UP000031967">
    <property type="component" value="Unassembled WGS sequence"/>
</dbReference>
<evidence type="ECO:0000256" key="1">
    <source>
        <dbReference type="ARBA" id="ARBA00008061"/>
    </source>
</evidence>
<reference evidence="7 8" key="1">
    <citation type="submission" date="2014-12" db="EMBL/GenBank/DDBJ databases">
        <title>Draft genome sequence of Paenibacillus kamchatkensis strain B-2647.</title>
        <authorList>
            <person name="Karlyshev A.V."/>
            <person name="Kudryashova E.B."/>
        </authorList>
    </citation>
    <scope>NUCLEOTIDE SEQUENCE [LARGE SCALE GENOMIC DNA]</scope>
    <source>
        <strain evidence="7 8">VKM B-2647</strain>
    </source>
</reference>
<dbReference type="SUPFAM" id="SSF51011">
    <property type="entry name" value="Glycosyl hydrolase domain"/>
    <property type="match status" value="1"/>
</dbReference>
<dbReference type="CDD" id="cd11333">
    <property type="entry name" value="AmyAc_SI_OligoGlu_DGase"/>
    <property type="match status" value="1"/>
</dbReference>
<accession>A0ABR5ANC4</accession>
<dbReference type="RefSeq" id="WP_041044817.1">
    <property type="nucleotide sequence ID" value="NZ_JXAK01000001.1"/>
</dbReference>
<dbReference type="InterPro" id="IPR017853">
    <property type="entry name" value="GH"/>
</dbReference>
<comment type="catalytic activity">
    <reaction evidence="4">
        <text>Hydrolysis of (1-&gt;6)-alpha-D-glucosidic linkages in some oligosaccharides produced from starch and glycogen by alpha-amylase, and in isomaltose.</text>
        <dbReference type="EC" id="3.2.1.10"/>
    </reaction>
</comment>
<protein>
    <recommendedName>
        <fullName evidence="5">oligo-1,6-glucosidase</fullName>
        <ecNumber evidence="5">3.2.1.10</ecNumber>
    </recommendedName>
</protein>
<proteinExistence type="inferred from homology"/>
<keyword evidence="3" id="KW-0326">Glycosidase</keyword>
<organism evidence="7 8">
    <name type="scientific">Gordoniibacillus kamchatkensis</name>
    <dbReference type="NCBI Taxonomy" id="1590651"/>
    <lineage>
        <taxon>Bacteria</taxon>
        <taxon>Bacillati</taxon>
        <taxon>Bacillota</taxon>
        <taxon>Bacilli</taxon>
        <taxon>Bacillales</taxon>
        <taxon>Paenibacillaceae</taxon>
        <taxon>Gordoniibacillus</taxon>
    </lineage>
</organism>
<comment type="similarity">
    <text evidence="1">Belongs to the glycosyl hydrolase 13 family.</text>
</comment>
<evidence type="ECO:0000313" key="8">
    <source>
        <dbReference type="Proteomes" id="UP000031967"/>
    </source>
</evidence>
<evidence type="ECO:0000259" key="6">
    <source>
        <dbReference type="SMART" id="SM00642"/>
    </source>
</evidence>
<dbReference type="NCBIfam" id="NF008183">
    <property type="entry name" value="PRK10933.1"/>
    <property type="match status" value="1"/>
</dbReference>
<sequence>MQKKWWKESVVYQIYPRSFKDSNGDGIGDIQGIISKIDYLQKLGVDVIWLSPVYQSPNDDNGYDISDYYNIMEEFGTMGDFDALLGELHNRGMRLVMDLVVNHTSDEHKWFIESRRSKDNPYRDYYIWRPGNNGARPNNWESVFSGSVWEFDEQTGEYYLHLYSKKQPDLNWENPQVRNDIFNMMHFWLEKGIDGFRMDTITTISKVTSFPDAPIVKENQYQPATQFYLNGPRLEQFLGEMKEKVFSQYDIMTVGETPGATPEEAIRYTNEENGFMDMLFQWEHIEADPGTGGKWAGDSWNLLDFKRVMTKWQKQLEGKGWNSLYLSNHDQPRQVSRFGNDTEYHAESAKMLATCLHMLQGTPFVYQGEEIGMTNVAYESINEYRDIETLNMYKESIAAGKDPNELLVMIHKKSRDNARTPMQWDESAHGGFTSGIPWIQVNPNYKEINVKKQIDDPNSVFNYYRNLIQLRTKYSIIVYGSYELILDDHEQIYAYTRKQEDKTLLVIANFAASIQEFRWDKVNHFSVKELLISNYEVEEKLAPAITLKPYEARVYLLHEETSRL</sequence>